<evidence type="ECO:0000256" key="4">
    <source>
        <dbReference type="ARBA" id="ARBA00022630"/>
    </source>
</evidence>
<dbReference type="InterPro" id="IPR003171">
    <property type="entry name" value="Mehydrof_redctse-like"/>
</dbReference>
<dbReference type="GO" id="GO:0106312">
    <property type="term" value="F:methylenetetrahydrofolate reductase (NADH) activity"/>
    <property type="evidence" value="ECO:0007669"/>
    <property type="project" value="UniProtKB-EC"/>
</dbReference>
<dbReference type="Gene3D" id="3.20.20.220">
    <property type="match status" value="1"/>
</dbReference>
<dbReference type="CDD" id="cd00537">
    <property type="entry name" value="MTHFR"/>
    <property type="match status" value="1"/>
</dbReference>
<evidence type="ECO:0000256" key="2">
    <source>
        <dbReference type="ARBA" id="ARBA00004777"/>
    </source>
</evidence>
<dbReference type="GO" id="GO:0009086">
    <property type="term" value="P:methionine biosynthetic process"/>
    <property type="evidence" value="ECO:0007669"/>
    <property type="project" value="TreeGrafter"/>
</dbReference>
<keyword evidence="4 8" id="KW-0285">Flavoprotein</keyword>
<name>A0A6N2TCT2_9ACTO</name>
<evidence type="ECO:0000256" key="8">
    <source>
        <dbReference type="RuleBase" id="RU003862"/>
    </source>
</evidence>
<dbReference type="GO" id="GO:0005829">
    <property type="term" value="C:cytosol"/>
    <property type="evidence" value="ECO:0007669"/>
    <property type="project" value="TreeGrafter"/>
</dbReference>
<reference evidence="9" key="1">
    <citation type="submission" date="2019-11" db="EMBL/GenBank/DDBJ databases">
        <authorList>
            <person name="Feng L."/>
        </authorList>
    </citation>
    <scope>NUCLEOTIDE SEQUENCE</scope>
    <source>
        <strain evidence="9">AodontolyticusLFYP35</strain>
    </source>
</reference>
<dbReference type="EMBL" id="CACRSM010000002">
    <property type="protein sequence ID" value="VYT02382.1"/>
    <property type="molecule type" value="Genomic_DNA"/>
</dbReference>
<keyword evidence="6 8" id="KW-0560">Oxidoreductase</keyword>
<protein>
    <recommendedName>
        <fullName evidence="8">Methylenetetrahydrofolate reductase</fullName>
    </recommendedName>
</protein>
<evidence type="ECO:0000256" key="7">
    <source>
        <dbReference type="ARBA" id="ARBA00048628"/>
    </source>
</evidence>
<evidence type="ECO:0000256" key="3">
    <source>
        <dbReference type="ARBA" id="ARBA00006743"/>
    </source>
</evidence>
<comment type="similarity">
    <text evidence="3 8">Belongs to the methylenetetrahydrofolate reductase family.</text>
</comment>
<dbReference type="UniPathway" id="UPA00193"/>
<comment type="catalytic activity">
    <reaction evidence="7">
        <text>(6S)-5-methyl-5,6,7,8-tetrahydrofolate + NAD(+) = (6R)-5,10-methylene-5,6,7,8-tetrahydrofolate + NADH + H(+)</text>
        <dbReference type="Rhea" id="RHEA:19821"/>
        <dbReference type="ChEBI" id="CHEBI:15378"/>
        <dbReference type="ChEBI" id="CHEBI:15636"/>
        <dbReference type="ChEBI" id="CHEBI:18608"/>
        <dbReference type="ChEBI" id="CHEBI:57540"/>
        <dbReference type="ChEBI" id="CHEBI:57945"/>
        <dbReference type="EC" id="1.5.1.54"/>
    </reaction>
    <physiologicalReaction direction="right-to-left" evidence="7">
        <dbReference type="Rhea" id="RHEA:19823"/>
    </physiologicalReaction>
</comment>
<gene>
    <name evidence="9" type="primary">metF</name>
    <name evidence="9" type="ORF">AOLFYP35_01254</name>
</gene>
<dbReference type="InterPro" id="IPR029041">
    <property type="entry name" value="FAD-linked_oxidoreductase-like"/>
</dbReference>
<sequence>MSQPSDCSSDLTTLSFEVMPPRKESLVKPFWQTVERLLSVSPDFLSVTYGAAGQDRHSARGVVRKLVKDSPVQPIAHLTCVGTTPSEVSEVVTDYLNAGVRTFLALRGDPPVGRPDWQPSPGGVSSATELVTLIRSIEAARCAQYPGAALRAAFKPLTIAVATFPAGNPAVGTSPTQEVERLLVKQSAGASFAITQLFWEADTYVNFLEKARSNGVTIPIVPGILPPTDIRRVSRMTELTGVVFPEYLRRKLESASSPQEMYSMGVEIGGRLARDLHDSGAPGIHMYTFNKAAPALDVLDAAGLVSASQC</sequence>
<comment type="cofactor">
    <cofactor evidence="1 8">
        <name>FAD</name>
        <dbReference type="ChEBI" id="CHEBI:57692"/>
    </cofactor>
</comment>
<evidence type="ECO:0000256" key="6">
    <source>
        <dbReference type="ARBA" id="ARBA00023002"/>
    </source>
</evidence>
<evidence type="ECO:0000256" key="5">
    <source>
        <dbReference type="ARBA" id="ARBA00022827"/>
    </source>
</evidence>
<proteinExistence type="inferred from homology"/>
<dbReference type="PANTHER" id="PTHR45754:SF3">
    <property type="entry name" value="METHYLENETETRAHYDROFOLATE REDUCTASE (NADPH)"/>
    <property type="match status" value="1"/>
</dbReference>
<dbReference type="GO" id="GO:0035999">
    <property type="term" value="P:tetrahydrofolate interconversion"/>
    <property type="evidence" value="ECO:0007669"/>
    <property type="project" value="UniProtKB-UniPathway"/>
</dbReference>
<evidence type="ECO:0000256" key="1">
    <source>
        <dbReference type="ARBA" id="ARBA00001974"/>
    </source>
</evidence>
<organism evidence="9">
    <name type="scientific">Schaalia odontolytica</name>
    <dbReference type="NCBI Taxonomy" id="1660"/>
    <lineage>
        <taxon>Bacteria</taxon>
        <taxon>Bacillati</taxon>
        <taxon>Actinomycetota</taxon>
        <taxon>Actinomycetes</taxon>
        <taxon>Actinomycetales</taxon>
        <taxon>Actinomycetaceae</taxon>
        <taxon>Schaalia</taxon>
    </lineage>
</organism>
<dbReference type="PANTHER" id="PTHR45754">
    <property type="entry name" value="METHYLENETETRAHYDROFOLATE REDUCTASE"/>
    <property type="match status" value="1"/>
</dbReference>
<comment type="pathway">
    <text evidence="2 8">One-carbon metabolism; tetrahydrofolate interconversion.</text>
</comment>
<dbReference type="GO" id="GO:0071949">
    <property type="term" value="F:FAD binding"/>
    <property type="evidence" value="ECO:0007669"/>
    <property type="project" value="TreeGrafter"/>
</dbReference>
<keyword evidence="5 8" id="KW-0274">FAD</keyword>
<dbReference type="SUPFAM" id="SSF51730">
    <property type="entry name" value="FAD-linked oxidoreductase"/>
    <property type="match status" value="1"/>
</dbReference>
<dbReference type="Pfam" id="PF02219">
    <property type="entry name" value="MTHFR"/>
    <property type="match status" value="1"/>
</dbReference>
<accession>A0A6N2TCT2</accession>
<dbReference type="AlphaFoldDB" id="A0A6N2TCT2"/>
<evidence type="ECO:0000313" key="9">
    <source>
        <dbReference type="EMBL" id="VYT02382.1"/>
    </source>
</evidence>